<sequence>MAESLEHSQDTSRNRIPVNPNPEKDINILLLGETGVGKTTFINAFANYLTYNTLMAALSGQMQILIPCVFSVADRDTHTQTLIKVGSHDDNEVCEDNGKSQTQGCKSYIFSIGDRFLRLIDTPGVGDCRGVEQDNKNFDHILAFVSRYEHLNAICIMLKPNENRLNIVFKYGIKELLRHLHVNAKDNVMFIFTNARTNFYMPGATSNQLRILLNELEESTQLQVPFTRENTFIFDNESFRYLAVNKVGCDFFKDHESTFIDSWKKSVDELCRMLARIAKCDLHIVRDMESLNEAHQLIRKLARPIGEVATLIQENIQLAEQHKCKVSANANDITPSRLPQKTAKVVSLEYPRTICTSKKCSTVVKVNDEMKMDYNVQCHKHCYLKGVEQEVINNPIMKHCRAMDKRTGICKRCSCEWKTHIHVTYEFQKQLTYLVIDNEQVTSSSQSIISCIDRRIHELKQEEQIILHICTKLTLFLRMSSINPINEDIVEYINHFIREEKEKGIAGDKNEEIIHRLESLITEYRAAFDLINSNVINETDRSYTPTIDEIFTCKLQLFELPITGKYIEDQVESLNSNQMNLVEQREHYIDLPQSANSSSTMKVLKKVLA</sequence>
<gene>
    <name evidence="3" type="ORF">KQP761_LOCUS10669</name>
    <name evidence="4" type="ORF">MBJ925_LOCUS22934</name>
    <name evidence="5" type="ORF">SMN809_LOCUS28991</name>
</gene>
<dbReference type="Pfam" id="PF26633">
    <property type="entry name" value="DUF8206"/>
    <property type="match status" value="1"/>
</dbReference>
<dbReference type="Proteomes" id="UP000663834">
    <property type="component" value="Unassembled WGS sequence"/>
</dbReference>
<dbReference type="SUPFAM" id="SSF52540">
    <property type="entry name" value="P-loop containing nucleoside triphosphate hydrolases"/>
    <property type="match status" value="2"/>
</dbReference>
<dbReference type="PROSITE" id="PS00675">
    <property type="entry name" value="SIGMA54_INTERACT_1"/>
    <property type="match status" value="1"/>
</dbReference>
<dbReference type="Gene3D" id="3.40.50.300">
    <property type="entry name" value="P-loop containing nucleotide triphosphate hydrolases"/>
    <property type="match status" value="1"/>
</dbReference>
<dbReference type="OrthoDB" id="2386367at2759"/>
<dbReference type="PANTHER" id="PTHR32046">
    <property type="entry name" value="G DOMAIN-CONTAINING PROTEIN"/>
    <property type="match status" value="1"/>
</dbReference>
<dbReference type="PANTHER" id="PTHR32046:SF11">
    <property type="entry name" value="IMMUNE-ASSOCIATED NUCLEOTIDE-BINDING PROTEIN 10-LIKE"/>
    <property type="match status" value="1"/>
</dbReference>
<evidence type="ECO:0000313" key="3">
    <source>
        <dbReference type="EMBL" id="CAF1423263.1"/>
    </source>
</evidence>
<evidence type="ECO:0000313" key="6">
    <source>
        <dbReference type="Proteomes" id="UP000663834"/>
    </source>
</evidence>
<proteinExistence type="predicted"/>
<feature type="region of interest" description="Disordered" evidence="1">
    <location>
        <begin position="1"/>
        <end position="20"/>
    </location>
</feature>
<dbReference type="Proteomes" id="UP000663824">
    <property type="component" value="Unassembled WGS sequence"/>
</dbReference>
<dbReference type="Proteomes" id="UP000676336">
    <property type="component" value="Unassembled WGS sequence"/>
</dbReference>
<evidence type="ECO:0000313" key="4">
    <source>
        <dbReference type="EMBL" id="CAF2104323.1"/>
    </source>
</evidence>
<protein>
    <recommendedName>
        <fullName evidence="2">DUF8206 domain-containing protein</fullName>
    </recommendedName>
</protein>
<dbReference type="EMBL" id="CAJOBI010050106">
    <property type="protein sequence ID" value="CAF4367679.1"/>
    <property type="molecule type" value="Genomic_DNA"/>
</dbReference>
<dbReference type="InterPro" id="IPR027417">
    <property type="entry name" value="P-loop_NTPase"/>
</dbReference>
<dbReference type="EMBL" id="CAJNOW010004611">
    <property type="protein sequence ID" value="CAF1423263.1"/>
    <property type="molecule type" value="Genomic_DNA"/>
</dbReference>
<accession>A0A815MLR2</accession>
<comment type="caution">
    <text evidence="3">The sequence shown here is derived from an EMBL/GenBank/DDBJ whole genome shotgun (WGS) entry which is preliminary data.</text>
</comment>
<dbReference type="InterPro" id="IPR025662">
    <property type="entry name" value="Sigma_54_int_dom_ATP-bd_1"/>
</dbReference>
<dbReference type="AlphaFoldDB" id="A0A815MLR2"/>
<dbReference type="InterPro" id="IPR058519">
    <property type="entry name" value="DUF8206"/>
</dbReference>
<organism evidence="3 6">
    <name type="scientific">Rotaria magnacalcarata</name>
    <dbReference type="NCBI Taxonomy" id="392030"/>
    <lineage>
        <taxon>Eukaryota</taxon>
        <taxon>Metazoa</taxon>
        <taxon>Spiralia</taxon>
        <taxon>Gnathifera</taxon>
        <taxon>Rotifera</taxon>
        <taxon>Eurotatoria</taxon>
        <taxon>Bdelloidea</taxon>
        <taxon>Philodinida</taxon>
        <taxon>Philodinidae</taxon>
        <taxon>Rotaria</taxon>
    </lineage>
</organism>
<feature type="compositionally biased region" description="Basic and acidic residues" evidence="1">
    <location>
        <begin position="1"/>
        <end position="13"/>
    </location>
</feature>
<evidence type="ECO:0000313" key="5">
    <source>
        <dbReference type="EMBL" id="CAF4367679.1"/>
    </source>
</evidence>
<name>A0A815MLR2_9BILA</name>
<evidence type="ECO:0000259" key="2">
    <source>
        <dbReference type="Pfam" id="PF26633"/>
    </source>
</evidence>
<feature type="domain" description="DUF8206" evidence="2">
    <location>
        <begin position="348"/>
        <end position="426"/>
    </location>
</feature>
<reference evidence="3" key="1">
    <citation type="submission" date="2021-02" db="EMBL/GenBank/DDBJ databases">
        <authorList>
            <person name="Nowell W R."/>
        </authorList>
    </citation>
    <scope>NUCLEOTIDE SEQUENCE</scope>
</reference>
<dbReference type="EMBL" id="CAJNRE010011712">
    <property type="protein sequence ID" value="CAF2104323.1"/>
    <property type="molecule type" value="Genomic_DNA"/>
</dbReference>
<evidence type="ECO:0000256" key="1">
    <source>
        <dbReference type="SAM" id="MobiDB-lite"/>
    </source>
</evidence>